<sequence>MSRINDLGIKTLESFKCFILDNKMNNLGDNSIEIKLILFHLIYKERYYTHKTRAKLNNLISALLSNVKSQTDDNVLNTASLLPSNIDDNLMKYWNLNTLQQNKQQALNILKAIYAKFDEFMESNNEFESKENCILLPLVDIINNMSKIETNTMFQNISNDFYIFLHSANAFEDVSEKQLQTFLSTLTNLNAFFDERNSQGNKNQFTMNFHFILSEEENAENNAKDKLHWLSEIIRFSSTEHCKYTCNIDTLHNKLKYFEFKDFSTVDPRVVFQGDIIFNTNFLNTQSINYRINRIPVLGYPAVKRIKAQSKVSMCVVDGQLKKIKQEFALHHKKDMKDSVADIQYKPLLKEYLATVYKLGDCYFYLDEKELKALTTLNIPVEERYIQENKFEETDDEDDNAQNMLNKHTLFNKSIVPMYTMERNTLPHEYLIGESQIITCDFYSNKTPVNKANYLAFISFVDMLLENDLVCIGRVVKKDLAPYDISMCCLSPNKTVTDGKENRSLILTRIVFGAENKYARVEDKGSTIAEKLPTKKQKTSDQNVENGQYRSSFASLIEKNTMNIDMFESNNPQVFIKDKGDNREWIYTLKLNQGFPCVHIKSALNEKKTDAISLYELHDERKDKFTEHLVDQLSSKYNNDDICYNSFDLKRVYDGNLS</sequence>
<proteinExistence type="predicted"/>
<dbReference type="OrthoDB" id="3972375at2759"/>
<accession>A0A1L0AW08</accession>
<protein>
    <submittedName>
        <fullName evidence="1">Uncharacterized protein</fullName>
    </submittedName>
</protein>
<evidence type="ECO:0000313" key="1">
    <source>
        <dbReference type="EMBL" id="SGZ37860.1"/>
    </source>
</evidence>
<dbReference type="InterPro" id="IPR016194">
    <property type="entry name" value="SPOC-like_C_dom_sf"/>
</dbReference>
<reference evidence="2" key="1">
    <citation type="submission" date="2016-11" db="EMBL/GenBank/DDBJ databases">
        <authorList>
            <person name="Guldener U."/>
        </authorList>
    </citation>
    <scope>NUCLEOTIDE SEQUENCE [LARGE SCALE GENOMIC DNA]</scope>
</reference>
<dbReference type="EMBL" id="FQNF01000001">
    <property type="protein sequence ID" value="SGZ37860.1"/>
    <property type="molecule type" value="Genomic_DNA"/>
</dbReference>
<name>A0A1L0AW08_9ASCO</name>
<organism evidence="1 2">
    <name type="scientific">Hanseniaspora guilliermondii</name>
    <dbReference type="NCBI Taxonomy" id="56406"/>
    <lineage>
        <taxon>Eukaryota</taxon>
        <taxon>Fungi</taxon>
        <taxon>Dikarya</taxon>
        <taxon>Ascomycota</taxon>
        <taxon>Saccharomycotina</taxon>
        <taxon>Saccharomycetes</taxon>
        <taxon>Saccharomycodales</taxon>
        <taxon>Saccharomycodaceae</taxon>
        <taxon>Hanseniaspora</taxon>
    </lineage>
</organism>
<dbReference type="VEuPathDB" id="FungiDB:HGUI_00060"/>
<dbReference type="SUPFAM" id="SSF100939">
    <property type="entry name" value="SPOC domain-like"/>
    <property type="match status" value="1"/>
</dbReference>
<dbReference type="AlphaFoldDB" id="A0A1L0AW08"/>
<gene>
    <name evidence="1" type="ORF">HGUI_00060</name>
</gene>
<keyword evidence="2" id="KW-1185">Reference proteome</keyword>
<dbReference type="Gene3D" id="2.40.290.10">
    <property type="match status" value="1"/>
</dbReference>
<evidence type="ECO:0000313" key="2">
    <source>
        <dbReference type="Proteomes" id="UP000183365"/>
    </source>
</evidence>
<dbReference type="Proteomes" id="UP000183365">
    <property type="component" value="Unassembled WGS sequence"/>
</dbReference>